<evidence type="ECO:0000256" key="5">
    <source>
        <dbReference type="ARBA" id="ARBA00022741"/>
    </source>
</evidence>
<feature type="transmembrane region" description="Helical" evidence="9">
    <location>
        <begin position="157"/>
        <end position="180"/>
    </location>
</feature>
<dbReference type="SMART" id="SM00382">
    <property type="entry name" value="AAA"/>
    <property type="match status" value="1"/>
</dbReference>
<dbReference type="GO" id="GO:0015421">
    <property type="term" value="F:ABC-type oligopeptide transporter activity"/>
    <property type="evidence" value="ECO:0007669"/>
    <property type="project" value="TreeGrafter"/>
</dbReference>
<keyword evidence="7 9" id="KW-1133">Transmembrane helix</keyword>
<reference evidence="12 13" key="1">
    <citation type="submission" date="2016-02" db="EMBL/GenBank/DDBJ databases">
        <title>Corynebacterium glutamicum N24 whole genome sequencing project.</title>
        <authorList>
            <person name="Matsutani M."/>
            <person name="Nangtapong N."/>
            <person name="Yakushi T."/>
            <person name="Matsushita K."/>
        </authorList>
    </citation>
    <scope>NUCLEOTIDE SEQUENCE [LARGE SCALE GENOMIC DNA]</scope>
    <source>
        <strain evidence="12 13">N24</strain>
    </source>
</reference>
<dbReference type="GO" id="GO:0005886">
    <property type="term" value="C:plasma membrane"/>
    <property type="evidence" value="ECO:0007669"/>
    <property type="project" value="UniProtKB-SubCell"/>
</dbReference>
<dbReference type="KEGG" id="csur:N24_1086"/>
<sequence length="577" mass="62760">MLWSILVRFLKPTWPLILAVIIFQLAQSITSLLLPTLNADIIDNGVVTGDIGYIWRTGGIMLALTLVQVACAIAGVYFGSKLSMTVGRDLRSAIFGKVVSFSEREMGQFGAPSLITRNTNDVQQIQMLVQMTSTLMISAPMLAIGGVIMAVRQDLGLSWLMVVSIPVLIIVVALIIVRMVPMFQLMQKRIDRINQIMREQLTGIRVIRAFVREDEERARFTSASQDVADIGVRTGNLMALMFPAVMLIMNLSAVAVIWFGAFQVESGETQIGTLFAFLQYIMQILMGVMMAAFMFVMVPRAAVSADRIGEVLNTVPSVQAPETPAQPSKSAGEIVFNNATFAYPGADDPVLNNVSFRVAPGSTTAIIGSTGSGKTTLIGLVPRLFDVTSGEVTIDGTDVRDFEPLELWDRIGLVPQKSFLFSGTIASNLRYGNEDADDTQLWQALAIAQAADFVRDMPEALDSEIAQGGTNVSGGQRQRLAIARALLKQPEIYIFDDSFSALDVSTDAALRRALSTHLPEATKLIVAQRVSTIRDADQIVVLDNGEIAGIGTHDNLLKTCDTYREIVESQETAQAKS</sequence>
<keyword evidence="8 9" id="KW-0472">Membrane</keyword>
<keyword evidence="13" id="KW-1185">Reference proteome</keyword>
<dbReference type="SUPFAM" id="SSF90123">
    <property type="entry name" value="ABC transporter transmembrane region"/>
    <property type="match status" value="1"/>
</dbReference>
<feature type="domain" description="ABC transmembrane type-1" evidence="11">
    <location>
        <begin position="18"/>
        <end position="300"/>
    </location>
</feature>
<keyword evidence="4 9" id="KW-0812">Transmembrane</keyword>
<feature type="domain" description="ABC transporter" evidence="10">
    <location>
        <begin position="334"/>
        <end position="569"/>
    </location>
</feature>
<evidence type="ECO:0000259" key="11">
    <source>
        <dbReference type="PROSITE" id="PS50929"/>
    </source>
</evidence>
<dbReference type="InterPro" id="IPR003593">
    <property type="entry name" value="AAA+_ATPase"/>
</dbReference>
<proteinExistence type="predicted"/>
<name>A0A169RTH8_9CORY</name>
<dbReference type="CDD" id="cd18548">
    <property type="entry name" value="ABC_6TM_Tm287_like"/>
    <property type="match status" value="1"/>
</dbReference>
<dbReference type="InterPro" id="IPR036640">
    <property type="entry name" value="ABC1_TM_sf"/>
</dbReference>
<evidence type="ECO:0000259" key="10">
    <source>
        <dbReference type="PROSITE" id="PS50893"/>
    </source>
</evidence>
<dbReference type="Pfam" id="PF00664">
    <property type="entry name" value="ABC_membrane"/>
    <property type="match status" value="1"/>
</dbReference>
<keyword evidence="3" id="KW-1003">Cell membrane</keyword>
<keyword evidence="2" id="KW-0813">Transport</keyword>
<dbReference type="Pfam" id="PF00005">
    <property type="entry name" value="ABC_tran"/>
    <property type="match status" value="1"/>
</dbReference>
<evidence type="ECO:0000256" key="2">
    <source>
        <dbReference type="ARBA" id="ARBA00022448"/>
    </source>
</evidence>
<dbReference type="Gene3D" id="1.20.1560.10">
    <property type="entry name" value="ABC transporter type 1, transmembrane domain"/>
    <property type="match status" value="1"/>
</dbReference>
<evidence type="ECO:0000256" key="3">
    <source>
        <dbReference type="ARBA" id="ARBA00022475"/>
    </source>
</evidence>
<dbReference type="PROSITE" id="PS00211">
    <property type="entry name" value="ABC_TRANSPORTER_1"/>
    <property type="match status" value="1"/>
</dbReference>
<comment type="subcellular location">
    <subcellularLocation>
        <location evidence="1">Cell membrane</location>
        <topology evidence="1">Multi-pass membrane protein</topology>
    </subcellularLocation>
</comment>
<feature type="transmembrane region" description="Helical" evidence="9">
    <location>
        <begin position="127"/>
        <end position="151"/>
    </location>
</feature>
<dbReference type="Proteomes" id="UP000218244">
    <property type="component" value="Chromosome"/>
</dbReference>
<keyword evidence="5" id="KW-0547">Nucleotide-binding</keyword>
<dbReference type="InterPro" id="IPR017871">
    <property type="entry name" value="ABC_transporter-like_CS"/>
</dbReference>
<evidence type="ECO:0000256" key="1">
    <source>
        <dbReference type="ARBA" id="ARBA00004651"/>
    </source>
</evidence>
<dbReference type="PANTHER" id="PTHR43394">
    <property type="entry name" value="ATP-DEPENDENT PERMEASE MDL1, MITOCHONDRIAL"/>
    <property type="match status" value="1"/>
</dbReference>
<evidence type="ECO:0000256" key="9">
    <source>
        <dbReference type="SAM" id="Phobius"/>
    </source>
</evidence>
<feature type="transmembrane region" description="Helical" evidence="9">
    <location>
        <begin position="12"/>
        <end position="34"/>
    </location>
</feature>
<feature type="transmembrane region" description="Helical" evidence="9">
    <location>
        <begin position="54"/>
        <end position="78"/>
    </location>
</feature>
<dbReference type="AlphaFoldDB" id="A0A169RTH8"/>
<dbReference type="RefSeq" id="WP_096455060.1">
    <property type="nucleotide sequence ID" value="NZ_AP017369.1"/>
</dbReference>
<evidence type="ECO:0000256" key="6">
    <source>
        <dbReference type="ARBA" id="ARBA00022840"/>
    </source>
</evidence>
<keyword evidence="6" id="KW-0067">ATP-binding</keyword>
<feature type="transmembrane region" description="Helical" evidence="9">
    <location>
        <begin position="274"/>
        <end position="298"/>
    </location>
</feature>
<accession>A0A169RTH8</accession>
<feature type="transmembrane region" description="Helical" evidence="9">
    <location>
        <begin position="240"/>
        <end position="262"/>
    </location>
</feature>
<evidence type="ECO:0000313" key="13">
    <source>
        <dbReference type="Proteomes" id="UP000218244"/>
    </source>
</evidence>
<dbReference type="PROSITE" id="PS50893">
    <property type="entry name" value="ABC_TRANSPORTER_2"/>
    <property type="match status" value="1"/>
</dbReference>
<evidence type="ECO:0000256" key="4">
    <source>
        <dbReference type="ARBA" id="ARBA00022692"/>
    </source>
</evidence>
<evidence type="ECO:0000256" key="7">
    <source>
        <dbReference type="ARBA" id="ARBA00022989"/>
    </source>
</evidence>
<protein>
    <submittedName>
        <fullName evidence="12">ABC transporter ATPase</fullName>
    </submittedName>
</protein>
<dbReference type="FunFam" id="1.20.1560.10:FF:000040">
    <property type="entry name" value="Multidrug ABC transporter ATP-binding protein"/>
    <property type="match status" value="1"/>
</dbReference>
<dbReference type="InterPro" id="IPR039421">
    <property type="entry name" value="Type_1_exporter"/>
</dbReference>
<dbReference type="GO" id="GO:0005524">
    <property type="term" value="F:ATP binding"/>
    <property type="evidence" value="ECO:0007669"/>
    <property type="project" value="UniProtKB-KW"/>
</dbReference>
<evidence type="ECO:0000256" key="8">
    <source>
        <dbReference type="ARBA" id="ARBA00023136"/>
    </source>
</evidence>
<dbReference type="PANTHER" id="PTHR43394:SF1">
    <property type="entry name" value="ATP-BINDING CASSETTE SUB-FAMILY B MEMBER 10, MITOCHONDRIAL"/>
    <property type="match status" value="1"/>
</dbReference>
<gene>
    <name evidence="12" type="ORF">N24_1086</name>
</gene>
<dbReference type="Gene3D" id="3.40.50.300">
    <property type="entry name" value="P-loop containing nucleotide triphosphate hydrolases"/>
    <property type="match status" value="1"/>
</dbReference>
<dbReference type="PROSITE" id="PS50929">
    <property type="entry name" value="ABC_TM1F"/>
    <property type="match status" value="1"/>
</dbReference>
<dbReference type="GO" id="GO:0016887">
    <property type="term" value="F:ATP hydrolysis activity"/>
    <property type="evidence" value="ECO:0007669"/>
    <property type="project" value="InterPro"/>
</dbReference>
<dbReference type="FunFam" id="3.40.50.300:FF:000854">
    <property type="entry name" value="Multidrug ABC transporter ATP-binding protein"/>
    <property type="match status" value="1"/>
</dbReference>
<organism evidence="12 13">
    <name type="scientific">Corynebacterium suranareeae</name>
    <dbReference type="NCBI Taxonomy" id="2506452"/>
    <lineage>
        <taxon>Bacteria</taxon>
        <taxon>Bacillati</taxon>
        <taxon>Actinomycetota</taxon>
        <taxon>Actinomycetes</taxon>
        <taxon>Mycobacteriales</taxon>
        <taxon>Corynebacteriaceae</taxon>
        <taxon>Corynebacterium</taxon>
    </lineage>
</organism>
<evidence type="ECO:0000313" key="12">
    <source>
        <dbReference type="EMBL" id="BAU95348.1"/>
    </source>
</evidence>
<dbReference type="SUPFAM" id="SSF52540">
    <property type="entry name" value="P-loop containing nucleoside triphosphate hydrolases"/>
    <property type="match status" value="1"/>
</dbReference>
<dbReference type="InterPro" id="IPR027417">
    <property type="entry name" value="P-loop_NTPase"/>
</dbReference>
<dbReference type="InterPro" id="IPR011527">
    <property type="entry name" value="ABC1_TM_dom"/>
</dbReference>
<dbReference type="InterPro" id="IPR003439">
    <property type="entry name" value="ABC_transporter-like_ATP-bd"/>
</dbReference>
<dbReference type="EMBL" id="AP017369">
    <property type="protein sequence ID" value="BAU95348.1"/>
    <property type="molecule type" value="Genomic_DNA"/>
</dbReference>